<keyword evidence="2" id="KW-1185">Reference proteome</keyword>
<name>A0A8H3XE18_GIGMA</name>
<reference evidence="1 2" key="1">
    <citation type="journal article" date="2019" name="Environ. Microbiol.">
        <title>At the nexus of three kingdoms: the genome of the mycorrhizal fungus Gigaspora margarita provides insights into plant, endobacterial and fungal interactions.</title>
        <authorList>
            <person name="Venice F."/>
            <person name="Ghignone S."/>
            <person name="Salvioli di Fossalunga A."/>
            <person name="Amselem J."/>
            <person name="Novero M."/>
            <person name="Xianan X."/>
            <person name="Sedzielewska Toro K."/>
            <person name="Morin E."/>
            <person name="Lipzen A."/>
            <person name="Grigoriev I.V."/>
            <person name="Henrissat B."/>
            <person name="Martin F.M."/>
            <person name="Bonfante P."/>
        </authorList>
    </citation>
    <scope>NUCLEOTIDE SEQUENCE [LARGE SCALE GENOMIC DNA]</scope>
    <source>
        <strain evidence="1 2">BEG34</strain>
    </source>
</reference>
<organism evidence="1 2">
    <name type="scientific">Gigaspora margarita</name>
    <dbReference type="NCBI Taxonomy" id="4874"/>
    <lineage>
        <taxon>Eukaryota</taxon>
        <taxon>Fungi</taxon>
        <taxon>Fungi incertae sedis</taxon>
        <taxon>Mucoromycota</taxon>
        <taxon>Glomeromycotina</taxon>
        <taxon>Glomeromycetes</taxon>
        <taxon>Diversisporales</taxon>
        <taxon>Gigasporaceae</taxon>
        <taxon>Gigaspora</taxon>
    </lineage>
</organism>
<gene>
    <name evidence="1" type="ORF">F8M41_001669</name>
</gene>
<proteinExistence type="predicted"/>
<evidence type="ECO:0000313" key="1">
    <source>
        <dbReference type="EMBL" id="KAF0454160.1"/>
    </source>
</evidence>
<protein>
    <submittedName>
        <fullName evidence="1">Uncharacterized protein</fullName>
    </submittedName>
</protein>
<dbReference type="AlphaFoldDB" id="A0A8H3XE18"/>
<accession>A0A8H3XE18</accession>
<sequence length="110" mass="12736">MIWSTSTSVSKKCSFNNRICSKSSYCTWKKETWTFDKIFGRESSKKTVMIKQSKTWVQCNDPKTKGSFVEICNEDLIDLLAEGDYESRPPVTILYGGFERTRKNKEKEIG</sequence>
<dbReference type="EMBL" id="WTPW01001134">
    <property type="protein sequence ID" value="KAF0454160.1"/>
    <property type="molecule type" value="Genomic_DNA"/>
</dbReference>
<dbReference type="Proteomes" id="UP000439903">
    <property type="component" value="Unassembled WGS sequence"/>
</dbReference>
<evidence type="ECO:0000313" key="2">
    <source>
        <dbReference type="Proteomes" id="UP000439903"/>
    </source>
</evidence>
<comment type="caution">
    <text evidence="1">The sequence shown here is derived from an EMBL/GenBank/DDBJ whole genome shotgun (WGS) entry which is preliminary data.</text>
</comment>